<dbReference type="Proteomes" id="UP001597286">
    <property type="component" value="Unassembled WGS sequence"/>
</dbReference>
<proteinExistence type="predicted"/>
<keyword evidence="1" id="KW-1133">Transmembrane helix</keyword>
<feature type="transmembrane region" description="Helical" evidence="1">
    <location>
        <begin position="96"/>
        <end position="117"/>
    </location>
</feature>
<evidence type="ECO:0000313" key="3">
    <source>
        <dbReference type="Proteomes" id="UP001597286"/>
    </source>
</evidence>
<accession>A0ABW4P3D7</accession>
<dbReference type="RefSeq" id="WP_378485017.1">
    <property type="nucleotide sequence ID" value="NZ_JBHUFB010000009.1"/>
</dbReference>
<feature type="transmembrane region" description="Helical" evidence="1">
    <location>
        <begin position="21"/>
        <end position="48"/>
    </location>
</feature>
<keyword evidence="1" id="KW-0472">Membrane</keyword>
<protein>
    <recommendedName>
        <fullName evidence="4">Integral membrane protein</fullName>
    </recommendedName>
</protein>
<dbReference type="EMBL" id="JBHUFB010000009">
    <property type="protein sequence ID" value="MFD1812516.1"/>
    <property type="molecule type" value="Genomic_DNA"/>
</dbReference>
<name>A0ABW4P3D7_9NOCA</name>
<gene>
    <name evidence="2" type="ORF">ACFSJG_09850</name>
</gene>
<sequence>MYSSDSETPFPPCRRRSVVDIVAAAVLAVLAVAAGWFSVVFSALLVMVTDSCGYEDCNEGLLPVAYGIIWTGILVAAIILVVGTVWAVVSRHTVFWWPLIAILTIVGTFVLGVALIAQVNPS</sequence>
<reference evidence="3" key="1">
    <citation type="journal article" date="2019" name="Int. J. Syst. Evol. Microbiol.">
        <title>The Global Catalogue of Microorganisms (GCM) 10K type strain sequencing project: providing services to taxonomists for standard genome sequencing and annotation.</title>
        <authorList>
            <consortium name="The Broad Institute Genomics Platform"/>
            <consortium name="The Broad Institute Genome Sequencing Center for Infectious Disease"/>
            <person name="Wu L."/>
            <person name="Ma J."/>
        </authorList>
    </citation>
    <scope>NUCLEOTIDE SEQUENCE [LARGE SCALE GENOMIC DNA]</scope>
    <source>
        <strain evidence="3">DT72</strain>
    </source>
</reference>
<keyword evidence="1" id="KW-0812">Transmembrane</keyword>
<feature type="transmembrane region" description="Helical" evidence="1">
    <location>
        <begin position="68"/>
        <end position="89"/>
    </location>
</feature>
<evidence type="ECO:0000256" key="1">
    <source>
        <dbReference type="SAM" id="Phobius"/>
    </source>
</evidence>
<evidence type="ECO:0000313" key="2">
    <source>
        <dbReference type="EMBL" id="MFD1812516.1"/>
    </source>
</evidence>
<keyword evidence="3" id="KW-1185">Reference proteome</keyword>
<evidence type="ECO:0008006" key="4">
    <source>
        <dbReference type="Google" id="ProtNLM"/>
    </source>
</evidence>
<comment type="caution">
    <text evidence="2">The sequence shown here is derived from an EMBL/GenBank/DDBJ whole genome shotgun (WGS) entry which is preliminary data.</text>
</comment>
<organism evidence="2 3">
    <name type="scientific">Rhodococcus gannanensis</name>
    <dbReference type="NCBI Taxonomy" id="1960308"/>
    <lineage>
        <taxon>Bacteria</taxon>
        <taxon>Bacillati</taxon>
        <taxon>Actinomycetota</taxon>
        <taxon>Actinomycetes</taxon>
        <taxon>Mycobacteriales</taxon>
        <taxon>Nocardiaceae</taxon>
        <taxon>Rhodococcus</taxon>
    </lineage>
</organism>